<dbReference type="Gene3D" id="1.20.1250.20">
    <property type="entry name" value="MFS general substrate transporter like domains"/>
    <property type="match status" value="1"/>
</dbReference>
<dbReference type="Pfam" id="PF07690">
    <property type="entry name" value="MFS_1"/>
    <property type="match status" value="1"/>
</dbReference>
<evidence type="ECO:0000256" key="4">
    <source>
        <dbReference type="ARBA" id="ARBA00022989"/>
    </source>
</evidence>
<comment type="similarity">
    <text evidence="6">Belongs to the major facilitator superfamily. Spinster (TC 2.A.1.49) family.</text>
</comment>
<feature type="transmembrane region" description="Helical" evidence="7">
    <location>
        <begin position="194"/>
        <end position="212"/>
    </location>
</feature>
<feature type="transmembrane region" description="Helical" evidence="7">
    <location>
        <begin position="419"/>
        <end position="439"/>
    </location>
</feature>
<feature type="transmembrane region" description="Helical" evidence="7">
    <location>
        <begin position="102"/>
        <end position="118"/>
    </location>
</feature>
<name>A0A7I8VZI3_9ANNE</name>
<feature type="transmembrane region" description="Helical" evidence="7">
    <location>
        <begin position="167"/>
        <end position="187"/>
    </location>
</feature>
<feature type="transmembrane region" description="Helical" evidence="7">
    <location>
        <begin position="495"/>
        <end position="515"/>
    </location>
</feature>
<evidence type="ECO:0000256" key="3">
    <source>
        <dbReference type="ARBA" id="ARBA00022692"/>
    </source>
</evidence>
<protein>
    <submittedName>
        <fullName evidence="9">DgyrCDS9550</fullName>
    </submittedName>
</protein>
<dbReference type="OrthoDB" id="6770063at2759"/>
<organism evidence="9 10">
    <name type="scientific">Dimorphilus gyrociliatus</name>
    <dbReference type="NCBI Taxonomy" id="2664684"/>
    <lineage>
        <taxon>Eukaryota</taxon>
        <taxon>Metazoa</taxon>
        <taxon>Spiralia</taxon>
        <taxon>Lophotrochozoa</taxon>
        <taxon>Annelida</taxon>
        <taxon>Polychaeta</taxon>
        <taxon>Polychaeta incertae sedis</taxon>
        <taxon>Dinophilidae</taxon>
        <taxon>Dimorphilus</taxon>
    </lineage>
</organism>
<keyword evidence="3 7" id="KW-0812">Transmembrane</keyword>
<evidence type="ECO:0000259" key="8">
    <source>
        <dbReference type="PROSITE" id="PS50850"/>
    </source>
</evidence>
<keyword evidence="5 7" id="KW-0472">Membrane</keyword>
<keyword evidence="4 7" id="KW-1133">Transmembrane helix</keyword>
<evidence type="ECO:0000256" key="1">
    <source>
        <dbReference type="ARBA" id="ARBA00004141"/>
    </source>
</evidence>
<comment type="subcellular location">
    <subcellularLocation>
        <location evidence="1">Membrane</location>
        <topology evidence="1">Multi-pass membrane protein</topology>
    </subcellularLocation>
</comment>
<gene>
    <name evidence="9" type="ORF">DGYR_LOCUS9012</name>
</gene>
<feature type="transmembrane region" description="Helical" evidence="7">
    <location>
        <begin position="285"/>
        <end position="305"/>
    </location>
</feature>
<evidence type="ECO:0000256" key="5">
    <source>
        <dbReference type="ARBA" id="ARBA00023136"/>
    </source>
</evidence>
<dbReference type="CDD" id="cd17328">
    <property type="entry name" value="MFS_spinster_like"/>
    <property type="match status" value="1"/>
</dbReference>
<dbReference type="InterPro" id="IPR020846">
    <property type="entry name" value="MFS_dom"/>
</dbReference>
<dbReference type="PANTHER" id="PTHR23505">
    <property type="entry name" value="SPINSTER"/>
    <property type="match status" value="1"/>
</dbReference>
<dbReference type="InterPro" id="IPR044770">
    <property type="entry name" value="MFS_spinster-like"/>
</dbReference>
<evidence type="ECO:0000256" key="7">
    <source>
        <dbReference type="SAM" id="Phobius"/>
    </source>
</evidence>
<feature type="transmembrane region" description="Helical" evidence="7">
    <location>
        <begin position="337"/>
        <end position="358"/>
    </location>
</feature>
<feature type="transmembrane region" description="Helical" evidence="7">
    <location>
        <begin position="386"/>
        <end position="407"/>
    </location>
</feature>
<keyword evidence="2" id="KW-0813">Transport</keyword>
<feature type="transmembrane region" description="Helical" evidence="7">
    <location>
        <begin position="445"/>
        <end position="474"/>
    </location>
</feature>
<evidence type="ECO:0000256" key="6">
    <source>
        <dbReference type="ARBA" id="ARBA00024338"/>
    </source>
</evidence>
<keyword evidence="10" id="KW-1185">Reference proteome</keyword>
<comment type="caution">
    <text evidence="9">The sequence shown here is derived from an EMBL/GenBank/DDBJ whole genome shotgun (WGS) entry which is preliminary data.</text>
</comment>
<dbReference type="AlphaFoldDB" id="A0A7I8VZI3"/>
<dbReference type="Proteomes" id="UP000549394">
    <property type="component" value="Unassembled WGS sequence"/>
</dbReference>
<dbReference type="GO" id="GO:0022857">
    <property type="term" value="F:transmembrane transporter activity"/>
    <property type="evidence" value="ECO:0007669"/>
    <property type="project" value="InterPro"/>
</dbReference>
<sequence length="582" mass="64278">MDRKRNTDDAPLLVNEDRATEIEETRTLEDETNSHMHETGSNRLGYITVAILTWTNLLNYMDRFTVAEKCTMYEEKHPLEDKFELDNGDEVERESSGNPKNAIIIMFILILANLLNYIDRCICAGVLQSIKDNFFKNDNTPMNSTLFGNGTSGNSTSDDDHLNELGLIQTSFILSYMIFSPVFGYLGDRYNRKVLMSVGILFWSGITLGSSFTTKTYWSFLLMRSLVGVGEASYSTIAPTIIADLFVGTMRTNMLSLFYFAIPVGSGLGYIIASGVEKATGDWRWSLRITPVFGIVCVLLIIWLVKEPSRGASEGGSHLQSSSLKSDVVYLGKNRSFMLSSLGFTCVAFVTGALAFWAPYYLNHSILAQTEVTGGSPKMSRETVSMVFGSITCVAGITGVAIGWHTAKFLRKYTEKADPLICAFGMLSCSPFLFLALYLSKKCLVATWIFIFIGETLLCMNWPIVADILLYVVVPNRRSIAEAGQILMSHAFGDAGSPFLIGQVAGSIGSILASYSHNYKQYKSLQYSLYINCFICVLGGGFFLANAMYIIPDKMAQKKAVKESADAYCSDDQSLPNTVLNG</sequence>
<dbReference type="InterPro" id="IPR036259">
    <property type="entry name" value="MFS_trans_sf"/>
</dbReference>
<feature type="domain" description="Major facilitator superfamily (MFS) profile" evidence="8">
    <location>
        <begin position="105"/>
        <end position="551"/>
    </location>
</feature>
<accession>A0A7I8VZI3</accession>
<proteinExistence type="inferred from homology"/>
<dbReference type="GO" id="GO:0016020">
    <property type="term" value="C:membrane"/>
    <property type="evidence" value="ECO:0007669"/>
    <property type="project" value="UniProtKB-SubCell"/>
</dbReference>
<evidence type="ECO:0000313" key="10">
    <source>
        <dbReference type="Proteomes" id="UP000549394"/>
    </source>
</evidence>
<evidence type="ECO:0000256" key="2">
    <source>
        <dbReference type="ARBA" id="ARBA00022448"/>
    </source>
</evidence>
<reference evidence="9 10" key="1">
    <citation type="submission" date="2020-08" db="EMBL/GenBank/DDBJ databases">
        <authorList>
            <person name="Hejnol A."/>
        </authorList>
    </citation>
    <scope>NUCLEOTIDE SEQUENCE [LARGE SCALE GENOMIC DNA]</scope>
</reference>
<dbReference type="SUPFAM" id="SSF103473">
    <property type="entry name" value="MFS general substrate transporter"/>
    <property type="match status" value="1"/>
</dbReference>
<evidence type="ECO:0000313" key="9">
    <source>
        <dbReference type="EMBL" id="CAD5121007.1"/>
    </source>
</evidence>
<dbReference type="PANTHER" id="PTHR23505:SF79">
    <property type="entry name" value="PROTEIN SPINSTER"/>
    <property type="match status" value="1"/>
</dbReference>
<feature type="transmembrane region" description="Helical" evidence="7">
    <location>
        <begin position="257"/>
        <end position="273"/>
    </location>
</feature>
<dbReference type="PROSITE" id="PS50850">
    <property type="entry name" value="MFS"/>
    <property type="match status" value="1"/>
</dbReference>
<feature type="transmembrane region" description="Helical" evidence="7">
    <location>
        <begin position="527"/>
        <end position="551"/>
    </location>
</feature>
<dbReference type="InterPro" id="IPR011701">
    <property type="entry name" value="MFS"/>
</dbReference>
<dbReference type="EMBL" id="CAJFCJ010000013">
    <property type="protein sequence ID" value="CAD5121007.1"/>
    <property type="molecule type" value="Genomic_DNA"/>
</dbReference>